<gene>
    <name evidence="1" type="ORF">MSPICULIGERA_LOCUS2540</name>
</gene>
<name>A0AA36C8C5_9BILA</name>
<proteinExistence type="predicted"/>
<dbReference type="Proteomes" id="UP001177023">
    <property type="component" value="Unassembled WGS sequence"/>
</dbReference>
<sequence>MRALICLLLLLICTSVAEADFDGGATWTAILRKFGEHLRAFCDTPRRNCRLTRDCHLWEKGGPYYNERWGK</sequence>
<comment type="caution">
    <text evidence="1">The sequence shown here is derived from an EMBL/GenBank/DDBJ whole genome shotgun (WGS) entry which is preliminary data.</text>
</comment>
<organism evidence="1 2">
    <name type="scientific">Mesorhabditis spiculigera</name>
    <dbReference type="NCBI Taxonomy" id="96644"/>
    <lineage>
        <taxon>Eukaryota</taxon>
        <taxon>Metazoa</taxon>
        <taxon>Ecdysozoa</taxon>
        <taxon>Nematoda</taxon>
        <taxon>Chromadorea</taxon>
        <taxon>Rhabditida</taxon>
        <taxon>Rhabditina</taxon>
        <taxon>Rhabditomorpha</taxon>
        <taxon>Rhabditoidea</taxon>
        <taxon>Rhabditidae</taxon>
        <taxon>Mesorhabditinae</taxon>
        <taxon>Mesorhabditis</taxon>
    </lineage>
</organism>
<feature type="non-terminal residue" evidence="1">
    <location>
        <position position="71"/>
    </location>
</feature>
<protein>
    <submittedName>
        <fullName evidence="1">Uncharacterized protein</fullName>
    </submittedName>
</protein>
<keyword evidence="2" id="KW-1185">Reference proteome</keyword>
<reference evidence="1" key="1">
    <citation type="submission" date="2023-06" db="EMBL/GenBank/DDBJ databases">
        <authorList>
            <person name="Delattre M."/>
        </authorList>
    </citation>
    <scope>NUCLEOTIDE SEQUENCE</scope>
    <source>
        <strain evidence="1">AF72</strain>
    </source>
</reference>
<dbReference type="AlphaFoldDB" id="A0AA36C8C5"/>
<dbReference type="EMBL" id="CATQJA010000748">
    <property type="protein sequence ID" value="CAJ0563756.1"/>
    <property type="molecule type" value="Genomic_DNA"/>
</dbReference>
<evidence type="ECO:0000313" key="1">
    <source>
        <dbReference type="EMBL" id="CAJ0563756.1"/>
    </source>
</evidence>
<evidence type="ECO:0000313" key="2">
    <source>
        <dbReference type="Proteomes" id="UP001177023"/>
    </source>
</evidence>
<accession>A0AA36C8C5</accession>